<dbReference type="Pfam" id="PF25485">
    <property type="entry name" value="DUF7908"/>
    <property type="match status" value="1"/>
</dbReference>
<evidence type="ECO:0000259" key="2">
    <source>
        <dbReference type="PROSITE" id="PS51212"/>
    </source>
</evidence>
<evidence type="ECO:0000313" key="3">
    <source>
        <dbReference type="EMBL" id="KAL2043931.1"/>
    </source>
</evidence>
<dbReference type="InterPro" id="IPR050149">
    <property type="entry name" value="Collagen_superfamily"/>
</dbReference>
<dbReference type="Proteomes" id="UP001590950">
    <property type="component" value="Unassembled WGS sequence"/>
</dbReference>
<dbReference type="EMBL" id="JBEFKJ010000010">
    <property type="protein sequence ID" value="KAL2043931.1"/>
    <property type="molecule type" value="Genomic_DNA"/>
</dbReference>
<feature type="compositionally biased region" description="Low complexity" evidence="1">
    <location>
        <begin position="509"/>
        <end position="530"/>
    </location>
</feature>
<feature type="region of interest" description="Disordered" evidence="1">
    <location>
        <begin position="333"/>
        <end position="606"/>
    </location>
</feature>
<dbReference type="PROSITE" id="PS51212">
    <property type="entry name" value="WSC"/>
    <property type="match status" value="1"/>
</dbReference>
<feature type="compositionally biased region" description="Low complexity" evidence="1">
    <location>
        <begin position="389"/>
        <end position="402"/>
    </location>
</feature>
<feature type="compositionally biased region" description="Low complexity" evidence="1">
    <location>
        <begin position="596"/>
        <end position="606"/>
    </location>
</feature>
<evidence type="ECO:0000313" key="4">
    <source>
        <dbReference type="Proteomes" id="UP001590950"/>
    </source>
</evidence>
<proteinExistence type="predicted"/>
<dbReference type="PANTHER" id="PTHR24023:SF1095">
    <property type="entry name" value="EGF-LIKE DOMAIN-CONTAINING PROTEIN"/>
    <property type="match status" value="1"/>
</dbReference>
<dbReference type="Pfam" id="PF01391">
    <property type="entry name" value="Collagen"/>
    <property type="match status" value="2"/>
</dbReference>
<feature type="domain" description="WSC" evidence="2">
    <location>
        <begin position="615"/>
        <end position="726"/>
    </location>
</feature>
<evidence type="ECO:0000256" key="1">
    <source>
        <dbReference type="SAM" id="MobiDB-lite"/>
    </source>
</evidence>
<gene>
    <name evidence="3" type="ORF">N7G274_003451</name>
</gene>
<accession>A0ABR4AEM1</accession>
<dbReference type="InterPro" id="IPR008160">
    <property type="entry name" value="Collagen"/>
</dbReference>
<comment type="caution">
    <text evidence="3">The sequence shown here is derived from an EMBL/GenBank/DDBJ whole genome shotgun (WGS) entry which is preliminary data.</text>
</comment>
<feature type="compositionally biased region" description="Low complexity" evidence="1">
    <location>
        <begin position="341"/>
        <end position="359"/>
    </location>
</feature>
<dbReference type="PANTHER" id="PTHR24023">
    <property type="entry name" value="COLLAGEN ALPHA"/>
    <property type="match status" value="1"/>
</dbReference>
<keyword evidence="4" id="KW-1185">Reference proteome</keyword>
<name>A0ABR4AEM1_9LECA</name>
<sequence>MITFQDSPLTTKAGAMWRCLSRFQQIWTRPTLGGFPSACTLFSLCSTSFTLCYDAVASNKALEGGFVTMLYFLRTLYLFCLSLISFTCVKSLFIAQDDCPDVPGQPRVVTSVLVVKHTIRIITNIPIDTTLHMNTDLSITVNNAPTELDIITTYYSRSTASQTYAGKIPLGLTRYTKGNFVLVVVSNRLSPKRRRQAGSFISYNGRTTSSCAQASTLSLNNGQLFVTFANGTVAQYSANAGDPYDVLMPSTTPGAYTTTFSLSNTGTLLWTNPNFYNGGALFCVLPSGVLLAVFQQGSQPTSCVFIDLTITELTACPAPGSLSSGQTAPTILLGNGGLQGPTGPTGPSGLSGPTGPQGLVGATGPSGPQGLVGATGPSGPQGIAGVTGALGPSGPSGPQGLVGATGPSGAQGLPGATGVIGPSGPQGLTGATGPSGPQGLAGATGPSGPQGLAGATGPSGLQGLVGATGPFGPQGLMGAIGPSGAQGSMGATGPSGLQGLVGPTGPSGAQGLAGATGPAGQPGPVGATGPSGPQGLVGATGPSGPQGLLGPTGPSGPQGLVGATGPSGPQGLVGATGPSGPQGLVGPTGPSGLRGPTGVTGMTGPTGATGPQGFAYSFVSCFYQTGTSSSSSGKVLSNFIATYTSNANFQCAAACNSLNNNFYAVTNVGTVSVDCYCGDVLSFVTVVGLGSGLAPDNNCGTCVGGPAPAGECGIQSSSTVAVYARAY</sequence>
<dbReference type="InterPro" id="IPR057230">
    <property type="entry name" value="DUF7908"/>
</dbReference>
<protein>
    <recommendedName>
        <fullName evidence="2">WSC domain-containing protein</fullName>
    </recommendedName>
</protein>
<dbReference type="InterPro" id="IPR002889">
    <property type="entry name" value="WSC_carb-bd"/>
</dbReference>
<reference evidence="3 4" key="1">
    <citation type="submission" date="2024-09" db="EMBL/GenBank/DDBJ databases">
        <title>Rethinking Asexuality: The Enigmatic Case of Functional Sexual Genes in Lepraria (Stereocaulaceae).</title>
        <authorList>
            <person name="Doellman M."/>
            <person name="Sun Y."/>
            <person name="Barcenas-Pena A."/>
            <person name="Lumbsch H.T."/>
            <person name="Grewe F."/>
        </authorList>
    </citation>
    <scope>NUCLEOTIDE SEQUENCE [LARGE SCALE GENOMIC DNA]</scope>
    <source>
        <strain evidence="3 4">Mercado 3170</strain>
    </source>
</reference>
<organism evidence="3 4">
    <name type="scientific">Stereocaulon virgatum</name>
    <dbReference type="NCBI Taxonomy" id="373712"/>
    <lineage>
        <taxon>Eukaryota</taxon>
        <taxon>Fungi</taxon>
        <taxon>Dikarya</taxon>
        <taxon>Ascomycota</taxon>
        <taxon>Pezizomycotina</taxon>
        <taxon>Lecanoromycetes</taxon>
        <taxon>OSLEUM clade</taxon>
        <taxon>Lecanoromycetidae</taxon>
        <taxon>Lecanorales</taxon>
        <taxon>Lecanorineae</taxon>
        <taxon>Stereocaulaceae</taxon>
        <taxon>Stereocaulon</taxon>
    </lineage>
</organism>